<dbReference type="InterPro" id="IPR050230">
    <property type="entry name" value="CALM/Myosin/TropC-like"/>
</dbReference>
<feature type="compositionally biased region" description="Low complexity" evidence="3">
    <location>
        <begin position="22"/>
        <end position="39"/>
    </location>
</feature>
<reference evidence="5 7" key="2">
    <citation type="journal article" date="2018" name="Plant J.">
        <title>The Physcomitrella patens chromosome-scale assembly reveals moss genome structure and evolution.</title>
        <authorList>
            <person name="Lang D."/>
            <person name="Ullrich K.K."/>
            <person name="Murat F."/>
            <person name="Fuchs J."/>
            <person name="Jenkins J."/>
            <person name="Haas F.B."/>
            <person name="Piednoel M."/>
            <person name="Gundlach H."/>
            <person name="Van Bel M."/>
            <person name="Meyberg R."/>
            <person name="Vives C."/>
            <person name="Morata J."/>
            <person name="Symeonidi A."/>
            <person name="Hiss M."/>
            <person name="Muchero W."/>
            <person name="Kamisugi Y."/>
            <person name="Saleh O."/>
            <person name="Blanc G."/>
            <person name="Decker E.L."/>
            <person name="van Gessel N."/>
            <person name="Grimwood J."/>
            <person name="Hayes R.D."/>
            <person name="Graham S.W."/>
            <person name="Gunter L.E."/>
            <person name="McDaniel S.F."/>
            <person name="Hoernstein S.N.W."/>
            <person name="Larsson A."/>
            <person name="Li F.W."/>
            <person name="Perroud P.F."/>
            <person name="Phillips J."/>
            <person name="Ranjan P."/>
            <person name="Rokshar D.S."/>
            <person name="Rothfels C.J."/>
            <person name="Schneider L."/>
            <person name="Shu S."/>
            <person name="Stevenson D.W."/>
            <person name="Thummler F."/>
            <person name="Tillich M."/>
            <person name="Villarreal Aguilar J.C."/>
            <person name="Widiez T."/>
            <person name="Wong G.K."/>
            <person name="Wymore A."/>
            <person name="Zhang Y."/>
            <person name="Zimmer A.D."/>
            <person name="Quatrano R.S."/>
            <person name="Mayer K.F.X."/>
            <person name="Goodstein D."/>
            <person name="Casacuberta J.M."/>
            <person name="Vandepoele K."/>
            <person name="Reski R."/>
            <person name="Cuming A.C."/>
            <person name="Tuskan G.A."/>
            <person name="Maumus F."/>
            <person name="Salse J."/>
            <person name="Schmutz J."/>
            <person name="Rensing S.A."/>
        </authorList>
    </citation>
    <scope>NUCLEOTIDE SEQUENCE [LARGE SCALE GENOMIC DNA]</scope>
    <source>
        <strain evidence="6 7">cv. Gransden 2004</strain>
    </source>
</reference>
<dbReference type="Pfam" id="PF13499">
    <property type="entry name" value="EF-hand_7"/>
    <property type="match status" value="2"/>
</dbReference>
<accession>A0A2K1J4B2</accession>
<feature type="domain" description="EF-hand" evidence="4">
    <location>
        <begin position="111"/>
        <end position="146"/>
    </location>
</feature>
<dbReference type="EMBL" id="ABEU02000017">
    <property type="protein sequence ID" value="PNR36369.1"/>
    <property type="molecule type" value="Genomic_DNA"/>
</dbReference>
<dbReference type="RefSeq" id="XP_024400425.1">
    <property type="nucleotide sequence ID" value="XM_024544657.2"/>
</dbReference>
<evidence type="ECO:0000313" key="6">
    <source>
        <dbReference type="EnsemblPlants" id="Pp3c17_17270V3.1"/>
    </source>
</evidence>
<dbReference type="PaxDb" id="3218-PP1S173_52V6.1"/>
<dbReference type="Gramene" id="Pp3c17_17270V3.1">
    <property type="protein sequence ID" value="Pp3c17_17270V3.1"/>
    <property type="gene ID" value="Pp3c17_17270"/>
</dbReference>
<dbReference type="PROSITE" id="PS00018">
    <property type="entry name" value="EF_HAND_1"/>
    <property type="match status" value="1"/>
</dbReference>
<feature type="region of interest" description="Disordered" evidence="3">
    <location>
        <begin position="19"/>
        <end position="43"/>
    </location>
</feature>
<organism evidence="5">
    <name type="scientific">Physcomitrium patens</name>
    <name type="common">Spreading-leaved earth moss</name>
    <name type="synonym">Physcomitrella patens</name>
    <dbReference type="NCBI Taxonomy" id="3218"/>
    <lineage>
        <taxon>Eukaryota</taxon>
        <taxon>Viridiplantae</taxon>
        <taxon>Streptophyta</taxon>
        <taxon>Embryophyta</taxon>
        <taxon>Bryophyta</taxon>
        <taxon>Bryophytina</taxon>
        <taxon>Bryopsida</taxon>
        <taxon>Funariidae</taxon>
        <taxon>Funariales</taxon>
        <taxon>Funariaceae</taxon>
        <taxon>Physcomitrium</taxon>
    </lineage>
</organism>
<dbReference type="InterPro" id="IPR018247">
    <property type="entry name" value="EF_Hand_1_Ca_BS"/>
</dbReference>
<dbReference type="RefSeq" id="XP_073396213.1">
    <property type="nucleotide sequence ID" value="XM_073540112.1"/>
</dbReference>
<name>A0A2K1J4B2_PHYPA</name>
<keyword evidence="1" id="KW-0677">Repeat</keyword>
<evidence type="ECO:0000256" key="3">
    <source>
        <dbReference type="SAM" id="MobiDB-lite"/>
    </source>
</evidence>
<evidence type="ECO:0000313" key="5">
    <source>
        <dbReference type="EMBL" id="PNR36369.1"/>
    </source>
</evidence>
<reference evidence="5 7" key="1">
    <citation type="journal article" date="2008" name="Science">
        <title>The Physcomitrella genome reveals evolutionary insights into the conquest of land by plants.</title>
        <authorList>
            <person name="Rensing S."/>
            <person name="Lang D."/>
            <person name="Zimmer A."/>
            <person name="Terry A."/>
            <person name="Salamov A."/>
            <person name="Shapiro H."/>
            <person name="Nishiyama T."/>
            <person name="Perroud P.-F."/>
            <person name="Lindquist E."/>
            <person name="Kamisugi Y."/>
            <person name="Tanahashi T."/>
            <person name="Sakakibara K."/>
            <person name="Fujita T."/>
            <person name="Oishi K."/>
            <person name="Shin-I T."/>
            <person name="Kuroki Y."/>
            <person name="Toyoda A."/>
            <person name="Suzuki Y."/>
            <person name="Hashimoto A."/>
            <person name="Yamaguchi K."/>
            <person name="Sugano A."/>
            <person name="Kohara Y."/>
            <person name="Fujiyama A."/>
            <person name="Anterola A."/>
            <person name="Aoki S."/>
            <person name="Ashton N."/>
            <person name="Barbazuk W.B."/>
            <person name="Barker E."/>
            <person name="Bennetzen J."/>
            <person name="Bezanilla M."/>
            <person name="Blankenship R."/>
            <person name="Cho S.H."/>
            <person name="Dutcher S."/>
            <person name="Estelle M."/>
            <person name="Fawcett J.A."/>
            <person name="Gundlach H."/>
            <person name="Hanada K."/>
            <person name="Heyl A."/>
            <person name="Hicks K.A."/>
            <person name="Hugh J."/>
            <person name="Lohr M."/>
            <person name="Mayer K."/>
            <person name="Melkozernov A."/>
            <person name="Murata T."/>
            <person name="Nelson D."/>
            <person name="Pils B."/>
            <person name="Prigge M."/>
            <person name="Reiss B."/>
            <person name="Renner T."/>
            <person name="Rombauts S."/>
            <person name="Rushton P."/>
            <person name="Sanderfoot A."/>
            <person name="Schween G."/>
            <person name="Shiu S.-H."/>
            <person name="Stueber K."/>
            <person name="Theodoulou F.L."/>
            <person name="Tu H."/>
            <person name="Van de Peer Y."/>
            <person name="Verrier P.J."/>
            <person name="Waters E."/>
            <person name="Wood A."/>
            <person name="Yang L."/>
            <person name="Cove D."/>
            <person name="Cuming A."/>
            <person name="Hasebe M."/>
            <person name="Lucas S."/>
            <person name="Mishler D.B."/>
            <person name="Reski R."/>
            <person name="Grigoriev I."/>
            <person name="Quatrano R.S."/>
            <person name="Boore J.L."/>
        </authorList>
    </citation>
    <scope>NUCLEOTIDE SEQUENCE [LARGE SCALE GENOMIC DNA]</scope>
    <source>
        <strain evidence="6 7">cv. Gransden 2004</strain>
    </source>
</reference>
<proteinExistence type="predicted"/>
<evidence type="ECO:0000313" key="7">
    <source>
        <dbReference type="Proteomes" id="UP000006727"/>
    </source>
</evidence>
<feature type="domain" description="EF-hand" evidence="4">
    <location>
        <begin position="184"/>
        <end position="218"/>
    </location>
</feature>
<sequence>MTKTCMESLEQRDFQDLRRKPSWNPVSSSSSHLSRIAPSTPTASRCGEYNTLTARAVAVSPRIFRKNEIFDISNADKFEIRLAFELFDTRKVGRLCYRDMKGAMRALECDVKKAEVLKLMKQFSKDDNNEIDHEEFMQIIMRKYKEKDPEATIGKMWTVYDEEGRGKISIKNVRKVARDLGEPFTDEQLEAMITIFDRDGDGEVTQDEFYGIMRRDTL</sequence>
<gene>
    <name evidence="6" type="primary">LOC112294344</name>
    <name evidence="5" type="ORF">PHYPA_022220</name>
</gene>
<dbReference type="PANTHER" id="PTHR23048:SF59">
    <property type="entry name" value="EF-HAND SUPERFAMILY PROTEIN"/>
    <property type="match status" value="1"/>
</dbReference>
<dbReference type="SMART" id="SM00054">
    <property type="entry name" value="EFh"/>
    <property type="match status" value="4"/>
</dbReference>
<dbReference type="RefSeq" id="XP_073396211.1">
    <property type="nucleotide sequence ID" value="XM_073540110.1"/>
</dbReference>
<dbReference type="GO" id="GO:0008017">
    <property type="term" value="F:microtubule binding"/>
    <property type="evidence" value="ECO:0000318"/>
    <property type="project" value="GO_Central"/>
</dbReference>
<feature type="domain" description="EF-hand" evidence="4">
    <location>
        <begin position="75"/>
        <end position="110"/>
    </location>
</feature>
<dbReference type="GO" id="GO:0000226">
    <property type="term" value="P:microtubule cytoskeleton organization"/>
    <property type="evidence" value="ECO:0000318"/>
    <property type="project" value="GO_Central"/>
</dbReference>
<dbReference type="RefSeq" id="XP_024400426.1">
    <property type="nucleotide sequence ID" value="XM_024544658.2"/>
</dbReference>
<keyword evidence="2" id="KW-0106">Calcium</keyword>
<dbReference type="GeneID" id="112294344"/>
<dbReference type="CDD" id="cd00051">
    <property type="entry name" value="EFh"/>
    <property type="match status" value="1"/>
</dbReference>
<keyword evidence="7" id="KW-1185">Reference proteome</keyword>
<dbReference type="STRING" id="3218.A0A2K1J4B2"/>
<feature type="domain" description="EF-hand" evidence="4">
    <location>
        <begin position="148"/>
        <end position="183"/>
    </location>
</feature>
<dbReference type="RefSeq" id="XP_073396210.1">
    <property type="nucleotide sequence ID" value="XM_073540109.1"/>
</dbReference>
<dbReference type="Gene3D" id="1.10.238.10">
    <property type="entry name" value="EF-hand"/>
    <property type="match status" value="2"/>
</dbReference>
<dbReference type="SUPFAM" id="SSF47473">
    <property type="entry name" value="EF-hand"/>
    <property type="match status" value="1"/>
</dbReference>
<dbReference type="PROSITE" id="PS50222">
    <property type="entry name" value="EF_HAND_2"/>
    <property type="match status" value="4"/>
</dbReference>
<protein>
    <recommendedName>
        <fullName evidence="4">EF-hand domain-containing protein</fullName>
    </recommendedName>
</protein>
<evidence type="ECO:0000256" key="1">
    <source>
        <dbReference type="ARBA" id="ARBA00022737"/>
    </source>
</evidence>
<dbReference type="InterPro" id="IPR011992">
    <property type="entry name" value="EF-hand-dom_pair"/>
</dbReference>
<evidence type="ECO:0000259" key="4">
    <source>
        <dbReference type="PROSITE" id="PS50222"/>
    </source>
</evidence>
<dbReference type="Proteomes" id="UP000006727">
    <property type="component" value="Chromosome 17"/>
</dbReference>
<dbReference type="PANTHER" id="PTHR23048">
    <property type="entry name" value="MYOSIN LIGHT CHAIN 1, 3"/>
    <property type="match status" value="1"/>
</dbReference>
<dbReference type="RefSeq" id="XP_073396212.1">
    <property type="nucleotide sequence ID" value="XM_073540111.1"/>
</dbReference>
<dbReference type="InterPro" id="IPR002048">
    <property type="entry name" value="EF_hand_dom"/>
</dbReference>
<evidence type="ECO:0000256" key="2">
    <source>
        <dbReference type="ARBA" id="ARBA00022837"/>
    </source>
</evidence>
<dbReference type="EnsemblPlants" id="Pp3c17_17270V3.1">
    <property type="protein sequence ID" value="Pp3c17_17270V3.1"/>
    <property type="gene ID" value="Pp3c17_17270"/>
</dbReference>
<dbReference type="RefSeq" id="XP_024400424.1">
    <property type="nucleotide sequence ID" value="XM_024544656.2"/>
</dbReference>
<reference evidence="6" key="3">
    <citation type="submission" date="2020-12" db="UniProtKB">
        <authorList>
            <consortium name="EnsemblPlants"/>
        </authorList>
    </citation>
    <scope>IDENTIFICATION</scope>
</reference>
<dbReference type="OrthoDB" id="1929303at2759"/>
<dbReference type="GO" id="GO:0005509">
    <property type="term" value="F:calcium ion binding"/>
    <property type="evidence" value="ECO:0000318"/>
    <property type="project" value="GO_Central"/>
</dbReference>
<dbReference type="GO" id="GO:0005815">
    <property type="term" value="C:microtubule organizing center"/>
    <property type="evidence" value="ECO:0000318"/>
    <property type="project" value="GO_Central"/>
</dbReference>
<dbReference type="FunFam" id="1.10.238.10:FF:000003">
    <property type="entry name" value="Calmodulin A"/>
    <property type="match status" value="1"/>
</dbReference>
<dbReference type="AlphaFoldDB" id="A0A2K1J4B2"/>